<dbReference type="InterPro" id="IPR012854">
    <property type="entry name" value="Cu_amine_oxidase-like_N"/>
</dbReference>
<feature type="domain" description="NodB homology" evidence="2">
    <location>
        <begin position="75"/>
        <end position="260"/>
    </location>
</feature>
<proteinExistence type="predicted"/>
<feature type="transmembrane region" description="Helical" evidence="1">
    <location>
        <begin position="7"/>
        <end position="26"/>
    </location>
</feature>
<dbReference type="InterPro" id="IPR036582">
    <property type="entry name" value="Mao_N_sf"/>
</dbReference>
<dbReference type="PANTHER" id="PTHR10587">
    <property type="entry name" value="GLYCOSYL TRANSFERASE-RELATED"/>
    <property type="match status" value="1"/>
</dbReference>
<dbReference type="CDD" id="cd10944">
    <property type="entry name" value="CE4_SmPgdA_like"/>
    <property type="match status" value="1"/>
</dbReference>
<dbReference type="Gene3D" id="3.30.457.10">
    <property type="entry name" value="Copper amine oxidase-like, N-terminal domain"/>
    <property type="match status" value="1"/>
</dbReference>
<name>A0ABS4JJ46_9BACL</name>
<sequence>MYRTKTLFLNPIIALIGILVFITLLVNPSLWTSTAGANNRFQDITPSDPISTNHTDYSPLTSIQLASTKDIFPKKIIYLTFDDGPSKLTEQVLHILKQRNIQSTFFVLGNQATRYPEDLKDMVKAGHTIGNHTFNHEYKQLYSNFTEFWSQIKQTEEIIRHITGTRTSLVRAPGGTYNHFDASYFLWMKEAGYQVFDWDVDSGDSMRRGVPASEIIHNSTPSKPKDQLILLMHDGSGHDQTVKALPHIIDYYKNLGYEFRTLTPKVQPVQFPVHPGKIASSSSLPDGAWVASHVIPNARLFTGESPLHVVVGGKAFEVEAGNYELSQDQYKVPLRTMAERLGAQVQWDSNTKITKVCWGTRTLIINNNQQNIVRQLESGEVTESIPLSVEVRGERIWVPLRPLLEQLGHPIISVNTEQTREQITAI</sequence>
<reference evidence="3 4" key="1">
    <citation type="submission" date="2021-03" db="EMBL/GenBank/DDBJ databases">
        <title>Genomic Encyclopedia of Type Strains, Phase IV (KMG-IV): sequencing the most valuable type-strain genomes for metagenomic binning, comparative biology and taxonomic classification.</title>
        <authorList>
            <person name="Goeker M."/>
        </authorList>
    </citation>
    <scope>NUCLEOTIDE SEQUENCE [LARGE SCALE GENOMIC DNA]</scope>
    <source>
        <strain evidence="3 4">DSM 26806</strain>
    </source>
</reference>
<comment type="caution">
    <text evidence="3">The sequence shown here is derived from an EMBL/GenBank/DDBJ whole genome shotgun (WGS) entry which is preliminary data.</text>
</comment>
<dbReference type="InterPro" id="IPR002509">
    <property type="entry name" value="NODB_dom"/>
</dbReference>
<dbReference type="SUPFAM" id="SSF88713">
    <property type="entry name" value="Glycoside hydrolase/deacetylase"/>
    <property type="match status" value="1"/>
</dbReference>
<dbReference type="EMBL" id="JAGGLD010000004">
    <property type="protein sequence ID" value="MBP2001725.1"/>
    <property type="molecule type" value="Genomic_DNA"/>
</dbReference>
<evidence type="ECO:0000313" key="3">
    <source>
        <dbReference type="EMBL" id="MBP2001725.1"/>
    </source>
</evidence>
<gene>
    <name evidence="3" type="ORF">J2Z69_002770</name>
</gene>
<evidence type="ECO:0000256" key="1">
    <source>
        <dbReference type="SAM" id="Phobius"/>
    </source>
</evidence>
<dbReference type="PANTHER" id="PTHR10587:SF125">
    <property type="entry name" value="POLYSACCHARIDE DEACETYLASE YHEN-RELATED"/>
    <property type="match status" value="1"/>
</dbReference>
<dbReference type="Gene3D" id="3.20.20.370">
    <property type="entry name" value="Glycoside hydrolase/deacetylase"/>
    <property type="match status" value="1"/>
</dbReference>
<keyword evidence="1" id="KW-1133">Transmembrane helix</keyword>
<dbReference type="PROSITE" id="PS51677">
    <property type="entry name" value="NODB"/>
    <property type="match status" value="1"/>
</dbReference>
<dbReference type="Pfam" id="PF07833">
    <property type="entry name" value="Cu_amine_oxidN1"/>
    <property type="match status" value="1"/>
</dbReference>
<evidence type="ECO:0000313" key="4">
    <source>
        <dbReference type="Proteomes" id="UP001519288"/>
    </source>
</evidence>
<evidence type="ECO:0000259" key="2">
    <source>
        <dbReference type="PROSITE" id="PS51677"/>
    </source>
</evidence>
<dbReference type="InterPro" id="IPR050248">
    <property type="entry name" value="Polysacc_deacetylase_ArnD"/>
</dbReference>
<dbReference type="Pfam" id="PF01522">
    <property type="entry name" value="Polysacc_deac_1"/>
    <property type="match status" value="1"/>
</dbReference>
<accession>A0ABS4JJ46</accession>
<keyword evidence="1" id="KW-0812">Transmembrane</keyword>
<dbReference type="Proteomes" id="UP001519288">
    <property type="component" value="Unassembled WGS sequence"/>
</dbReference>
<dbReference type="RefSeq" id="WP_245339288.1">
    <property type="nucleotide sequence ID" value="NZ_JAGGLD010000004.1"/>
</dbReference>
<keyword evidence="4" id="KW-1185">Reference proteome</keyword>
<keyword evidence="1" id="KW-0472">Membrane</keyword>
<dbReference type="InterPro" id="IPR011330">
    <property type="entry name" value="Glyco_hydro/deAcase_b/a-brl"/>
</dbReference>
<organism evidence="3 4">
    <name type="scientific">Paenibacillus shirakamiensis</name>
    <dbReference type="NCBI Taxonomy" id="1265935"/>
    <lineage>
        <taxon>Bacteria</taxon>
        <taxon>Bacillati</taxon>
        <taxon>Bacillota</taxon>
        <taxon>Bacilli</taxon>
        <taxon>Bacillales</taxon>
        <taxon>Paenibacillaceae</taxon>
        <taxon>Paenibacillus</taxon>
    </lineage>
</organism>
<dbReference type="SUPFAM" id="SSF55383">
    <property type="entry name" value="Copper amine oxidase, domain N"/>
    <property type="match status" value="1"/>
</dbReference>
<protein>
    <submittedName>
        <fullName evidence="3">Peptidoglycan/xylan/chitin deacetylase (PgdA/CDA1 family)</fullName>
    </submittedName>
</protein>